<evidence type="ECO:0000259" key="10">
    <source>
        <dbReference type="PROSITE" id="PS51281"/>
    </source>
</evidence>
<dbReference type="GO" id="GO:0003723">
    <property type="term" value="F:RNA binding"/>
    <property type="evidence" value="ECO:0007669"/>
    <property type="project" value="TreeGrafter"/>
</dbReference>
<evidence type="ECO:0000313" key="11">
    <source>
        <dbReference type="Proteomes" id="UP000887572"/>
    </source>
</evidence>
<proteinExistence type="inferred from homology"/>
<dbReference type="InterPro" id="IPR005637">
    <property type="entry name" value="TAP_C_dom"/>
</dbReference>
<evidence type="ECO:0000256" key="2">
    <source>
        <dbReference type="ARBA" id="ARBA00009285"/>
    </source>
</evidence>
<keyword evidence="4" id="KW-0433">Leucine-rich repeat</keyword>
<evidence type="ECO:0000256" key="8">
    <source>
        <dbReference type="SAM" id="MobiDB-lite"/>
    </source>
</evidence>
<dbReference type="GO" id="GO:0005634">
    <property type="term" value="C:nucleus"/>
    <property type="evidence" value="ECO:0007669"/>
    <property type="project" value="UniProtKB-SubCell"/>
</dbReference>
<feature type="domain" description="NTF2" evidence="9">
    <location>
        <begin position="361"/>
        <end position="529"/>
    </location>
</feature>
<evidence type="ECO:0000256" key="1">
    <source>
        <dbReference type="ARBA" id="ARBA00004123"/>
    </source>
</evidence>
<dbReference type="Gene3D" id="3.10.450.50">
    <property type="match status" value="1"/>
</dbReference>
<dbReference type="InterPro" id="IPR012677">
    <property type="entry name" value="Nucleotide-bd_a/b_plait_sf"/>
</dbReference>
<accession>A0A914I9K5</accession>
<dbReference type="AlphaFoldDB" id="A0A914I9K5"/>
<dbReference type="InterPro" id="IPR009060">
    <property type="entry name" value="UBA-like_sf"/>
</dbReference>
<evidence type="ECO:0000256" key="4">
    <source>
        <dbReference type="ARBA" id="ARBA00022614"/>
    </source>
</evidence>
<dbReference type="Pfam" id="PF22602">
    <property type="entry name" value="NXF_NTF2"/>
    <property type="match status" value="1"/>
</dbReference>
<dbReference type="SUPFAM" id="SSF54427">
    <property type="entry name" value="NTF2-like"/>
    <property type="match status" value="1"/>
</dbReference>
<dbReference type="FunFam" id="1.10.8.10:FF:000018">
    <property type="entry name" value="Nuclear RNA export factor 1"/>
    <property type="match status" value="1"/>
</dbReference>
<dbReference type="InterPro" id="IPR057125">
    <property type="entry name" value="NXF1/2/3/5-like_LRR"/>
</dbReference>
<feature type="domain" description="TAP-C" evidence="10">
    <location>
        <begin position="618"/>
        <end position="669"/>
    </location>
</feature>
<dbReference type="PANTHER" id="PTHR10662:SF22">
    <property type="entry name" value="NUCLEAR RNA EXPORT FACTOR 1"/>
    <property type="match status" value="1"/>
</dbReference>
<keyword evidence="3" id="KW-0813">Transport</keyword>
<dbReference type="PROSITE" id="PS50177">
    <property type="entry name" value="NTF2_DOMAIN"/>
    <property type="match status" value="1"/>
</dbReference>
<dbReference type="PROSITE" id="PS51281">
    <property type="entry name" value="TAP_C"/>
    <property type="match status" value="1"/>
</dbReference>
<dbReference type="GO" id="GO:0016973">
    <property type="term" value="P:poly(A)+ mRNA export from nucleus"/>
    <property type="evidence" value="ECO:0007669"/>
    <property type="project" value="TreeGrafter"/>
</dbReference>
<feature type="region of interest" description="Disordered" evidence="8">
    <location>
        <begin position="27"/>
        <end position="48"/>
    </location>
</feature>
<keyword evidence="11" id="KW-1185">Reference proteome</keyword>
<organism evidence="11 12">
    <name type="scientific">Globodera rostochiensis</name>
    <name type="common">Golden nematode worm</name>
    <name type="synonym">Heterodera rostochiensis</name>
    <dbReference type="NCBI Taxonomy" id="31243"/>
    <lineage>
        <taxon>Eukaryota</taxon>
        <taxon>Metazoa</taxon>
        <taxon>Ecdysozoa</taxon>
        <taxon>Nematoda</taxon>
        <taxon>Chromadorea</taxon>
        <taxon>Rhabditida</taxon>
        <taxon>Tylenchina</taxon>
        <taxon>Tylenchomorpha</taxon>
        <taxon>Tylenchoidea</taxon>
        <taxon>Heteroderidae</taxon>
        <taxon>Heteroderinae</taxon>
        <taxon>Globodera</taxon>
    </lineage>
</organism>
<dbReference type="SUPFAM" id="SSF46934">
    <property type="entry name" value="UBA-like"/>
    <property type="match status" value="1"/>
</dbReference>
<dbReference type="PANTHER" id="PTHR10662">
    <property type="entry name" value="NUCLEAR RNA EXPORT FACTOR"/>
    <property type="match status" value="1"/>
</dbReference>
<comment type="subcellular location">
    <subcellularLocation>
        <location evidence="1">Nucleus</location>
    </subcellularLocation>
</comment>
<evidence type="ECO:0000256" key="5">
    <source>
        <dbReference type="ARBA" id="ARBA00022737"/>
    </source>
</evidence>
<dbReference type="Pfam" id="PF03943">
    <property type="entry name" value="TAP_C"/>
    <property type="match status" value="1"/>
</dbReference>
<dbReference type="CDD" id="cd14342">
    <property type="entry name" value="UBA_TAP-C"/>
    <property type="match status" value="1"/>
</dbReference>
<evidence type="ECO:0000313" key="12">
    <source>
        <dbReference type="WBParaSite" id="Gr19_v10_g8160.t1"/>
    </source>
</evidence>
<name>A0A914I9K5_GLORO</name>
<evidence type="ECO:0000256" key="3">
    <source>
        <dbReference type="ARBA" id="ARBA00022448"/>
    </source>
</evidence>
<dbReference type="InterPro" id="IPR030217">
    <property type="entry name" value="NXF_fam"/>
</dbReference>
<dbReference type="InterPro" id="IPR032710">
    <property type="entry name" value="NTF2-like_dom_sf"/>
</dbReference>
<evidence type="ECO:0000256" key="6">
    <source>
        <dbReference type="ARBA" id="ARBA00022816"/>
    </source>
</evidence>
<keyword evidence="7" id="KW-0539">Nucleus</keyword>
<dbReference type="SMART" id="SM00804">
    <property type="entry name" value="TAP_C"/>
    <property type="match status" value="1"/>
</dbReference>
<reference evidence="12" key="1">
    <citation type="submission" date="2022-11" db="UniProtKB">
        <authorList>
            <consortium name="WormBaseParasite"/>
        </authorList>
    </citation>
    <scope>IDENTIFICATION</scope>
</reference>
<evidence type="ECO:0000256" key="7">
    <source>
        <dbReference type="ARBA" id="ARBA00023242"/>
    </source>
</evidence>
<dbReference type="SUPFAM" id="SSF52058">
    <property type="entry name" value="L domain-like"/>
    <property type="match status" value="1"/>
</dbReference>
<dbReference type="InterPro" id="IPR018222">
    <property type="entry name" value="Nuclear_transport_factor_2_euk"/>
</dbReference>
<dbReference type="PROSITE" id="PS51450">
    <property type="entry name" value="LRR"/>
    <property type="match status" value="1"/>
</dbReference>
<dbReference type="Gene3D" id="1.10.8.10">
    <property type="entry name" value="DNA helicase RuvA subunit, C-terminal domain"/>
    <property type="match status" value="1"/>
</dbReference>
<dbReference type="InterPro" id="IPR032675">
    <property type="entry name" value="LRR_dom_sf"/>
</dbReference>
<keyword evidence="6" id="KW-0509">mRNA transport</keyword>
<dbReference type="Gene3D" id="3.80.10.10">
    <property type="entry name" value="Ribonuclease Inhibitor"/>
    <property type="match status" value="1"/>
</dbReference>
<dbReference type="WBParaSite" id="Gr19_v10_g8160.t1">
    <property type="protein sequence ID" value="Gr19_v10_g8160.t1"/>
    <property type="gene ID" value="Gr19_v10_g8160"/>
</dbReference>
<comment type="similarity">
    <text evidence="2">Belongs to the NXF family.</text>
</comment>
<evidence type="ECO:0000259" key="9">
    <source>
        <dbReference type="PROSITE" id="PS50177"/>
    </source>
</evidence>
<dbReference type="Pfam" id="PF24048">
    <property type="entry name" value="LRR_NXF1-5"/>
    <property type="match status" value="1"/>
</dbReference>
<dbReference type="InterPro" id="IPR002075">
    <property type="entry name" value="NTF2_dom"/>
</dbReference>
<dbReference type="Proteomes" id="UP000887572">
    <property type="component" value="Unplaced"/>
</dbReference>
<sequence>MSHYRGLRQDVKARTMRLVALDPDIASKYDDDEEDNNSNRLLRFRPPRDVHRGGVPKKMINMIERHIITRKDQNAMRTTGAGTSSSRRDFIYLVTVRNASRSGKDHVLKLLSNSVSHFMPISPRMLLNGDLNFYVSEEDDAQAICLMSKRIADKYNPSHKYMIYSKRVPTTFETISFSNRQIIEQVVKERFKQQTNSLDLSSFQNDPSFERNHLSYGLIHNHVVVTVANFVARNFPSIRGIRLNNNNLRTLDFVSCLAYAAPNVVELDLANNAISRVTELAKLKNWALESVHFENNEFVASFQCNFVTYANAIHQCFPRVTYLDGRSIQPSAEVSTADASLATVIPPFRTGYQHDESLRTLAETFLLEFYNFYDGPNGEQTRQQLLNAYDANATFTYSMCFLSDSYQNGNKDKSDHQELVGMYIRSSHNIVKQHKWQLYRDKIIYRGPMDIAVALSKLPPTEHIKQSFLLDINYISNNLVVLLLQGIFRDGKEVLEGSTDFINVKFFTRQFAIVPKTEGLAIISDILQITPVSTARMERYNNLLKGATVAQSQSPVLVQEGTLAYAVQQQIVASAVQQQIDGMAPPPPSPQTQQDALLPSTSSALMVKMEPQPIISVHDRESMVAQFCSFSGMKPAWSEKCLHDCKWNWDDAMLQFSQLKAAVPPEAFA</sequence>
<keyword evidence="5" id="KW-0677">Repeat</keyword>
<dbReference type="InterPro" id="IPR001611">
    <property type="entry name" value="Leu-rich_rpt"/>
</dbReference>
<dbReference type="Gene3D" id="3.30.70.330">
    <property type="match status" value="1"/>
</dbReference>
<protein>
    <submittedName>
        <fullName evidence="12">Nuclear RNA export factor 1</fullName>
    </submittedName>
</protein>